<dbReference type="GO" id="GO:0071526">
    <property type="term" value="P:semaphorin-plexin signaling pathway"/>
    <property type="evidence" value="ECO:0007669"/>
    <property type="project" value="TreeGrafter"/>
</dbReference>
<keyword evidence="16" id="KW-0732">Signal</keyword>
<keyword evidence="5" id="KW-0221">Differentiation</keyword>
<evidence type="ECO:0000256" key="2">
    <source>
        <dbReference type="ARBA" id="ARBA00009492"/>
    </source>
</evidence>
<dbReference type="CDD" id="cd11237">
    <property type="entry name" value="Sema_1A"/>
    <property type="match status" value="1"/>
</dbReference>
<feature type="region of interest" description="Disordered" evidence="14">
    <location>
        <begin position="690"/>
        <end position="713"/>
    </location>
</feature>
<proteinExistence type="inferred from homology"/>
<dbReference type="PANTHER" id="PTHR11036:SF131">
    <property type="entry name" value="MIP07328P"/>
    <property type="match status" value="1"/>
</dbReference>
<feature type="transmembrane region" description="Helical" evidence="15">
    <location>
        <begin position="610"/>
        <end position="632"/>
    </location>
</feature>
<dbReference type="Pfam" id="PF01403">
    <property type="entry name" value="Sema"/>
    <property type="match status" value="1"/>
</dbReference>
<evidence type="ECO:0000256" key="15">
    <source>
        <dbReference type="SAM" id="Phobius"/>
    </source>
</evidence>
<dbReference type="PANTHER" id="PTHR11036">
    <property type="entry name" value="SEMAPHORIN"/>
    <property type="match status" value="1"/>
</dbReference>
<comment type="similarity">
    <text evidence="2">Belongs to the semaphorin family.</text>
</comment>
<dbReference type="GO" id="GO:0030335">
    <property type="term" value="P:positive regulation of cell migration"/>
    <property type="evidence" value="ECO:0007669"/>
    <property type="project" value="TreeGrafter"/>
</dbReference>
<dbReference type="InterPro" id="IPR001627">
    <property type="entry name" value="Semap_dom"/>
</dbReference>
<dbReference type="SMART" id="SM00423">
    <property type="entry name" value="PSI"/>
    <property type="match status" value="1"/>
</dbReference>
<gene>
    <name evidence="18" type="ORF">g.33563</name>
</gene>
<evidence type="ECO:0000256" key="10">
    <source>
        <dbReference type="ARBA" id="ARBA00023180"/>
    </source>
</evidence>
<feature type="chain" id="PRO_5008581240" description="Semaphorin-1A" evidence="16">
    <location>
        <begin position="24"/>
        <end position="713"/>
    </location>
</feature>
<evidence type="ECO:0000256" key="11">
    <source>
        <dbReference type="ARBA" id="ARBA00074143"/>
    </source>
</evidence>
<keyword evidence="10" id="KW-0325">Glycoprotein</keyword>
<dbReference type="SUPFAM" id="SSF101912">
    <property type="entry name" value="Sema domain"/>
    <property type="match status" value="1"/>
</dbReference>
<feature type="compositionally biased region" description="Polar residues" evidence="14">
    <location>
        <begin position="692"/>
        <end position="703"/>
    </location>
</feature>
<evidence type="ECO:0000256" key="4">
    <source>
        <dbReference type="ARBA" id="ARBA00022692"/>
    </source>
</evidence>
<evidence type="ECO:0000256" key="13">
    <source>
        <dbReference type="PROSITE-ProRule" id="PRU00352"/>
    </source>
</evidence>
<dbReference type="Pfam" id="PF01437">
    <property type="entry name" value="PSI"/>
    <property type="match status" value="1"/>
</dbReference>
<keyword evidence="9" id="KW-1015">Disulfide bond</keyword>
<name>A0A1B6DFY7_9HEMI</name>
<dbReference type="InterPro" id="IPR042068">
    <property type="entry name" value="SEM1A_sema_dom"/>
</dbReference>
<accession>A0A1B6DFY7</accession>
<dbReference type="GO" id="GO:0005886">
    <property type="term" value="C:plasma membrane"/>
    <property type="evidence" value="ECO:0007669"/>
    <property type="project" value="TreeGrafter"/>
</dbReference>
<dbReference type="InterPro" id="IPR027231">
    <property type="entry name" value="Semaphorin"/>
</dbReference>
<evidence type="ECO:0000256" key="1">
    <source>
        <dbReference type="ARBA" id="ARBA00004370"/>
    </source>
</evidence>
<keyword evidence="3" id="KW-0217">Developmental protein</keyword>
<dbReference type="SUPFAM" id="SSF103575">
    <property type="entry name" value="Plexin repeat"/>
    <property type="match status" value="1"/>
</dbReference>
<evidence type="ECO:0000256" key="7">
    <source>
        <dbReference type="ARBA" id="ARBA00022989"/>
    </source>
</evidence>
<keyword evidence="4 15" id="KW-0812">Transmembrane</keyword>
<reference evidence="18" key="1">
    <citation type="submission" date="2015-12" db="EMBL/GenBank/DDBJ databases">
        <title>De novo transcriptome assembly of four potential Pierce s Disease insect vectors from Arizona vineyards.</title>
        <authorList>
            <person name="Tassone E.E."/>
        </authorList>
    </citation>
    <scope>NUCLEOTIDE SEQUENCE</scope>
</reference>
<organism evidence="18">
    <name type="scientific">Clastoptera arizonana</name>
    <name type="common">Arizona spittle bug</name>
    <dbReference type="NCBI Taxonomy" id="38151"/>
    <lineage>
        <taxon>Eukaryota</taxon>
        <taxon>Metazoa</taxon>
        <taxon>Ecdysozoa</taxon>
        <taxon>Arthropoda</taxon>
        <taxon>Hexapoda</taxon>
        <taxon>Insecta</taxon>
        <taxon>Pterygota</taxon>
        <taxon>Neoptera</taxon>
        <taxon>Paraneoptera</taxon>
        <taxon>Hemiptera</taxon>
        <taxon>Auchenorrhyncha</taxon>
        <taxon>Cercopoidea</taxon>
        <taxon>Clastopteridae</taxon>
        <taxon>Clastoptera</taxon>
    </lineage>
</organism>
<feature type="domain" description="Sema" evidence="17">
    <location>
        <begin position="31"/>
        <end position="492"/>
    </location>
</feature>
<dbReference type="FunFam" id="2.130.10.10:FF:000346">
    <property type="entry name" value="Sema-1a, isoform D"/>
    <property type="match status" value="1"/>
</dbReference>
<dbReference type="GO" id="GO:0030215">
    <property type="term" value="F:semaphorin receptor binding"/>
    <property type="evidence" value="ECO:0007669"/>
    <property type="project" value="InterPro"/>
</dbReference>
<dbReference type="EMBL" id="GEDC01012742">
    <property type="protein sequence ID" value="JAS24556.1"/>
    <property type="molecule type" value="Transcribed_RNA"/>
</dbReference>
<dbReference type="SMART" id="SM00630">
    <property type="entry name" value="Sema"/>
    <property type="match status" value="1"/>
</dbReference>
<comment type="caution">
    <text evidence="13">Lacks conserved residue(s) required for the propagation of feature annotation.</text>
</comment>
<dbReference type="InterPro" id="IPR015943">
    <property type="entry name" value="WD40/YVTN_repeat-like_dom_sf"/>
</dbReference>
<dbReference type="PROSITE" id="PS51004">
    <property type="entry name" value="SEMA"/>
    <property type="match status" value="1"/>
</dbReference>
<keyword evidence="8 15" id="KW-0472">Membrane</keyword>
<dbReference type="GO" id="GO:0007411">
    <property type="term" value="P:axon guidance"/>
    <property type="evidence" value="ECO:0007669"/>
    <property type="project" value="TreeGrafter"/>
</dbReference>
<dbReference type="Gene3D" id="3.30.1680.10">
    <property type="entry name" value="ligand-binding face of the semaphorins, domain 2"/>
    <property type="match status" value="1"/>
</dbReference>
<sequence>MSPWLLAYCVAWLCVLCSQQVYSWLQNIPPRLVFYYEEEPGYRFIGNESYVDHFKLLQKDQNSILVGARDIVYNISLSDLTEISNQRIVWQPSGAHRELCYLKGKSEDDCHNYIRVGAKTDEGHLLLCGTNAYKPLCRTYTMNGRELQYKEDEGVGWCPYDPNHNSTAVYTDGHLYTATVADFSGFDSLIYKKPLRTERLDLKQLNDPNFVSSMAYDDFVLFFFREAAVEYINCGKVVYSRVARVCKHDKGGPHQFGDRWTSFLKSRLNCSIPGDYPFYFDEIQSTSEVVEGRYGSQSAKLVYGVFTTPANSIGGSAICAFSMDSLMRTFEGPFKEQLSMNSNWLPVSQNKVPEPRPGQCVTDSRTLPDVSVNFVKSHSLMDEAVPPFYNMPLVVRISWQYRFTTIAVDPQVKAVNGNTYDVLFIGTDDGRVVKAINVANPDTDPQIKSIIIEEIQVLRSGSAVKSLNIVRGEEGKDKLLIMSDDTIHSIPLHRCNSMKVTNCSECIRLQDPYCAWDLREKKCVFHLENSNKRNFVQNVTRGEHSACPPKPYHVMSAVATEPLDTDIGAEENKLICPKCPSCNPSICNEIEDNIIPGAHEKIMIYTADTLGMAVATSVLATLVVGFVAGFLFSRHFRQDSNYSNMPLHNHQQLNRLTDANLNAEVGSSYLQPIANNKPAINLVLNVPPKNANGKNANSSTDNKPIQKVKKTYI</sequence>
<keyword evidence="6" id="KW-0524">Neurogenesis</keyword>
<evidence type="ECO:0000313" key="18">
    <source>
        <dbReference type="EMBL" id="JAS24556.1"/>
    </source>
</evidence>
<evidence type="ECO:0000256" key="6">
    <source>
        <dbReference type="ARBA" id="ARBA00022902"/>
    </source>
</evidence>
<dbReference type="GO" id="GO:0045499">
    <property type="term" value="F:chemorepellent activity"/>
    <property type="evidence" value="ECO:0007669"/>
    <property type="project" value="TreeGrafter"/>
</dbReference>
<keyword evidence="7 15" id="KW-1133">Transmembrane helix</keyword>
<comment type="subcellular location">
    <subcellularLocation>
        <location evidence="1">Membrane</location>
    </subcellularLocation>
</comment>
<dbReference type="FunFam" id="3.30.1680.10:FF:000016">
    <property type="entry name" value="Putative Semaphorin-6B"/>
    <property type="match status" value="1"/>
</dbReference>
<protein>
    <recommendedName>
        <fullName evidence="11">Semaphorin-1A</fullName>
    </recommendedName>
    <alternativeName>
        <fullName evidence="12">Semaphorin-I</fullName>
    </alternativeName>
</protein>
<evidence type="ECO:0000256" key="16">
    <source>
        <dbReference type="SAM" id="SignalP"/>
    </source>
</evidence>
<evidence type="ECO:0000259" key="17">
    <source>
        <dbReference type="PROSITE" id="PS51004"/>
    </source>
</evidence>
<evidence type="ECO:0000256" key="5">
    <source>
        <dbReference type="ARBA" id="ARBA00022782"/>
    </source>
</evidence>
<evidence type="ECO:0000256" key="8">
    <source>
        <dbReference type="ARBA" id="ARBA00023136"/>
    </source>
</evidence>
<dbReference type="InterPro" id="IPR036352">
    <property type="entry name" value="Semap_dom_sf"/>
</dbReference>
<dbReference type="Gene3D" id="2.130.10.10">
    <property type="entry name" value="YVTN repeat-like/Quinoprotein amine dehydrogenase"/>
    <property type="match status" value="1"/>
</dbReference>
<evidence type="ECO:0000256" key="9">
    <source>
        <dbReference type="ARBA" id="ARBA00023157"/>
    </source>
</evidence>
<evidence type="ECO:0000256" key="14">
    <source>
        <dbReference type="SAM" id="MobiDB-lite"/>
    </source>
</evidence>
<dbReference type="AlphaFoldDB" id="A0A1B6DFY7"/>
<evidence type="ECO:0000256" key="3">
    <source>
        <dbReference type="ARBA" id="ARBA00022473"/>
    </source>
</evidence>
<evidence type="ECO:0000256" key="12">
    <source>
        <dbReference type="ARBA" id="ARBA00083066"/>
    </source>
</evidence>
<dbReference type="InterPro" id="IPR016201">
    <property type="entry name" value="PSI"/>
</dbReference>
<dbReference type="InterPro" id="IPR002165">
    <property type="entry name" value="Plexin_repeat"/>
</dbReference>
<feature type="signal peptide" evidence="16">
    <location>
        <begin position="1"/>
        <end position="23"/>
    </location>
</feature>